<proteinExistence type="predicted"/>
<accession>A0ABT1CL25</accession>
<keyword evidence="2" id="KW-1185">Reference proteome</keyword>
<organism evidence="1 2">
    <name type="scientific">Hoeflea alexandrii</name>
    <dbReference type="NCBI Taxonomy" id="288436"/>
    <lineage>
        <taxon>Bacteria</taxon>
        <taxon>Pseudomonadati</taxon>
        <taxon>Pseudomonadota</taxon>
        <taxon>Alphaproteobacteria</taxon>
        <taxon>Hyphomicrobiales</taxon>
        <taxon>Rhizobiaceae</taxon>
        <taxon>Hoeflea</taxon>
    </lineage>
</organism>
<evidence type="ECO:0000313" key="2">
    <source>
        <dbReference type="Proteomes" id="UP001320715"/>
    </source>
</evidence>
<dbReference type="PROSITE" id="PS51257">
    <property type="entry name" value="PROKAR_LIPOPROTEIN"/>
    <property type="match status" value="1"/>
</dbReference>
<gene>
    <name evidence="1" type="ORF">GTW23_01845</name>
</gene>
<sequence>MKRSLFLPLLLTALALVLSGCIGPGYYAESLNGHLNLMAARKDVARLIADPATPGALRGRMQTASAIRQFASDELDLPDNASYRSYVDLGRDYVTIAVFAAPEFALAPLVKCFPVFGCVPYQAFFSLDTARKTASGLREDGLDVHVSGVTAYSTLGFTADPLLSTMFRDDDAYLAALIFHELAHQRLYVKDDSAFNEAFAVAVETSGVRRWLRAADDGEGLRRYEAARARNADFLSLIAQAREELHAVYGGPGTASEKRAGKQAAIERLRQRHRQMRDTRWGGYDGYDAWFEAPINNAKLAATSVYNDLVPAFLRLFDLCGGDYPRFYTAVKRLGALDRSERPQALEAAKACE</sequence>
<dbReference type="Pfam" id="PF10023">
    <property type="entry name" value="Aminopep"/>
    <property type="match status" value="1"/>
</dbReference>
<dbReference type="PIRSF" id="PIRSF029285">
    <property type="entry name" value="Aminopept"/>
    <property type="match status" value="1"/>
</dbReference>
<keyword evidence="1" id="KW-0031">Aminopeptidase</keyword>
<dbReference type="Proteomes" id="UP001320715">
    <property type="component" value="Unassembled WGS sequence"/>
</dbReference>
<dbReference type="EMBL" id="JAAAML010000001">
    <property type="protein sequence ID" value="MCO6406902.1"/>
    <property type="molecule type" value="Genomic_DNA"/>
</dbReference>
<dbReference type="GO" id="GO:0004177">
    <property type="term" value="F:aminopeptidase activity"/>
    <property type="evidence" value="ECO:0007669"/>
    <property type="project" value="UniProtKB-KW"/>
</dbReference>
<dbReference type="RefSeq" id="WP_252914397.1">
    <property type="nucleotide sequence ID" value="NZ_JAAAML010000001.1"/>
</dbReference>
<comment type="caution">
    <text evidence="1">The sequence shown here is derived from an EMBL/GenBank/DDBJ whole genome shotgun (WGS) entry which is preliminary data.</text>
</comment>
<keyword evidence="1" id="KW-0645">Protease</keyword>
<protein>
    <submittedName>
        <fullName evidence="1">Aminopeptidase</fullName>
    </submittedName>
</protein>
<name>A0ABT1CL25_9HYPH</name>
<evidence type="ECO:0000313" key="1">
    <source>
        <dbReference type="EMBL" id="MCO6406902.1"/>
    </source>
</evidence>
<keyword evidence="1" id="KW-0378">Hydrolase</keyword>
<dbReference type="InterPro" id="IPR014553">
    <property type="entry name" value="Aminopept"/>
</dbReference>
<reference evidence="1 2" key="1">
    <citation type="submission" date="2020-01" db="EMBL/GenBank/DDBJ databases">
        <title>Genomes of bacteria type strains.</title>
        <authorList>
            <person name="Chen J."/>
            <person name="Zhu S."/>
            <person name="Yang J."/>
        </authorList>
    </citation>
    <scope>NUCLEOTIDE SEQUENCE [LARGE SCALE GENOMIC DNA]</scope>
    <source>
        <strain evidence="1 2">DSM 16655</strain>
    </source>
</reference>